<dbReference type="AlphaFoldDB" id="A0AAN8SU65"/>
<protein>
    <submittedName>
        <fullName evidence="1">Uncharacterized protein</fullName>
    </submittedName>
</protein>
<keyword evidence="2" id="KW-1185">Reference proteome</keyword>
<sequence>MENHNAHVSIKTIFSQVLHDKSSLFVCRRCFYIHRQDSRLGTIFSDIPGVNLLFPFVVIQKMVEVAPNLLMAYEPPQIPHSALLLSRKGNFRPFTPNKDITWS</sequence>
<dbReference type="EMBL" id="JBANQN010000011">
    <property type="protein sequence ID" value="KAK6775728.1"/>
    <property type="molecule type" value="Genomic_DNA"/>
</dbReference>
<gene>
    <name evidence="1" type="ORF">RDI58_026729</name>
</gene>
<accession>A0AAN8SU65</accession>
<dbReference type="Proteomes" id="UP001371456">
    <property type="component" value="Unassembled WGS sequence"/>
</dbReference>
<evidence type="ECO:0000313" key="1">
    <source>
        <dbReference type="EMBL" id="KAK6775728.1"/>
    </source>
</evidence>
<name>A0AAN8SU65_SOLBU</name>
<reference evidence="1 2" key="1">
    <citation type="submission" date="2024-02" db="EMBL/GenBank/DDBJ databases">
        <title>de novo genome assembly of Solanum bulbocastanum strain 11H21.</title>
        <authorList>
            <person name="Hosaka A.J."/>
        </authorList>
    </citation>
    <scope>NUCLEOTIDE SEQUENCE [LARGE SCALE GENOMIC DNA]</scope>
    <source>
        <tissue evidence="1">Young leaves</tissue>
    </source>
</reference>
<evidence type="ECO:0000313" key="2">
    <source>
        <dbReference type="Proteomes" id="UP001371456"/>
    </source>
</evidence>
<proteinExistence type="predicted"/>
<organism evidence="1 2">
    <name type="scientific">Solanum bulbocastanum</name>
    <name type="common">Wild potato</name>
    <dbReference type="NCBI Taxonomy" id="147425"/>
    <lineage>
        <taxon>Eukaryota</taxon>
        <taxon>Viridiplantae</taxon>
        <taxon>Streptophyta</taxon>
        <taxon>Embryophyta</taxon>
        <taxon>Tracheophyta</taxon>
        <taxon>Spermatophyta</taxon>
        <taxon>Magnoliopsida</taxon>
        <taxon>eudicotyledons</taxon>
        <taxon>Gunneridae</taxon>
        <taxon>Pentapetalae</taxon>
        <taxon>asterids</taxon>
        <taxon>lamiids</taxon>
        <taxon>Solanales</taxon>
        <taxon>Solanaceae</taxon>
        <taxon>Solanoideae</taxon>
        <taxon>Solaneae</taxon>
        <taxon>Solanum</taxon>
    </lineage>
</organism>
<comment type="caution">
    <text evidence="1">The sequence shown here is derived from an EMBL/GenBank/DDBJ whole genome shotgun (WGS) entry which is preliminary data.</text>
</comment>